<evidence type="ECO:0000259" key="14">
    <source>
        <dbReference type="SMART" id="SM00481"/>
    </source>
</evidence>
<evidence type="ECO:0000256" key="2">
    <source>
        <dbReference type="ARBA" id="ARBA00007391"/>
    </source>
</evidence>
<comment type="subcellular location">
    <subcellularLocation>
        <location evidence="1 13">Cytoplasm</location>
    </subcellularLocation>
</comment>
<keyword evidence="7 13" id="KW-0548">Nucleotidyltransferase</keyword>
<dbReference type="Pfam" id="PF01336">
    <property type="entry name" value="tRNA_anti-codon"/>
    <property type="match status" value="1"/>
</dbReference>
<comment type="function">
    <text evidence="13">DNA polymerase involved in damage-induced mutagenesis and translesion synthesis (TLS). It is not the major replicative DNA polymerase.</text>
</comment>
<dbReference type="InterPro" id="IPR023073">
    <property type="entry name" value="DnaE2"/>
</dbReference>
<dbReference type="GO" id="GO:0006260">
    <property type="term" value="P:DNA replication"/>
    <property type="evidence" value="ECO:0007669"/>
    <property type="project" value="UniProtKB-KW"/>
</dbReference>
<dbReference type="InterPro" id="IPR003141">
    <property type="entry name" value="Pol/His_phosphatase_N"/>
</dbReference>
<dbReference type="PANTHER" id="PTHR32294:SF4">
    <property type="entry name" value="ERROR-PRONE DNA POLYMERASE"/>
    <property type="match status" value="1"/>
</dbReference>
<dbReference type="HAMAP" id="MF_01902">
    <property type="entry name" value="DNApol_error_prone"/>
    <property type="match status" value="1"/>
</dbReference>
<dbReference type="EC" id="2.7.7.7" evidence="3 13"/>
<keyword evidence="5 13" id="KW-0963">Cytoplasm</keyword>
<proteinExistence type="inferred from homology"/>
<evidence type="ECO:0000256" key="4">
    <source>
        <dbReference type="ARBA" id="ARBA00017273"/>
    </source>
</evidence>
<evidence type="ECO:0000256" key="5">
    <source>
        <dbReference type="ARBA" id="ARBA00022490"/>
    </source>
</evidence>
<dbReference type="Pfam" id="PF02811">
    <property type="entry name" value="PHP"/>
    <property type="match status" value="1"/>
</dbReference>
<dbReference type="FunFam" id="1.10.150.870:FF:000002">
    <property type="entry name" value="Error-prone DNA polymerase"/>
    <property type="match status" value="1"/>
</dbReference>
<name>A0A1I3EDC6_9RHOB</name>
<dbReference type="STRING" id="34004.SAMN04488021_14724"/>
<dbReference type="Gene3D" id="1.10.150.870">
    <property type="match status" value="1"/>
</dbReference>
<reference evidence="15 16" key="1">
    <citation type="submission" date="2016-10" db="EMBL/GenBank/DDBJ databases">
        <authorList>
            <person name="de Groot N.N."/>
        </authorList>
    </citation>
    <scope>NUCLEOTIDE SEQUENCE [LARGE SCALE GENOMIC DNA]</scope>
    <source>
        <strain evidence="15 16">DSM 8537</strain>
    </source>
</reference>
<dbReference type="PANTHER" id="PTHR32294">
    <property type="entry name" value="DNA POLYMERASE III SUBUNIT ALPHA"/>
    <property type="match status" value="1"/>
</dbReference>
<dbReference type="NCBIfam" id="NF004225">
    <property type="entry name" value="PRK05672.1"/>
    <property type="match status" value="1"/>
</dbReference>
<dbReference type="Pfam" id="PF17657">
    <property type="entry name" value="DNA_pol3_finger"/>
    <property type="match status" value="1"/>
</dbReference>
<feature type="domain" description="Polymerase/histidinol phosphatase N-terminal" evidence="14">
    <location>
        <begin position="7"/>
        <end position="74"/>
    </location>
</feature>
<keyword evidence="9 13" id="KW-0227">DNA damage</keyword>
<dbReference type="SMART" id="SM00481">
    <property type="entry name" value="POLIIIAc"/>
    <property type="match status" value="1"/>
</dbReference>
<accession>A0A1I3EDC6</accession>
<dbReference type="GO" id="GO:0003676">
    <property type="term" value="F:nucleic acid binding"/>
    <property type="evidence" value="ECO:0007669"/>
    <property type="project" value="InterPro"/>
</dbReference>
<dbReference type="Pfam" id="PF14579">
    <property type="entry name" value="HHH_6"/>
    <property type="match status" value="1"/>
</dbReference>
<dbReference type="InterPro" id="IPR004365">
    <property type="entry name" value="NA-bd_OB_tRNA"/>
</dbReference>
<dbReference type="GO" id="GO:0006281">
    <property type="term" value="P:DNA repair"/>
    <property type="evidence" value="ECO:0007669"/>
    <property type="project" value="UniProtKB-UniRule"/>
</dbReference>
<evidence type="ECO:0000256" key="8">
    <source>
        <dbReference type="ARBA" id="ARBA00022705"/>
    </source>
</evidence>
<evidence type="ECO:0000313" key="15">
    <source>
        <dbReference type="EMBL" id="SFH96945.1"/>
    </source>
</evidence>
<keyword evidence="10 13" id="KW-0239">DNA-directed DNA polymerase</keyword>
<dbReference type="GO" id="GO:0005737">
    <property type="term" value="C:cytoplasm"/>
    <property type="evidence" value="ECO:0007669"/>
    <property type="project" value="UniProtKB-SubCell"/>
</dbReference>
<gene>
    <name evidence="13" type="primary">dnaE2</name>
    <name evidence="15" type="ORF">SAMN04488021_14724</name>
</gene>
<dbReference type="CDD" id="cd04485">
    <property type="entry name" value="DnaE_OBF"/>
    <property type="match status" value="1"/>
</dbReference>
<evidence type="ECO:0000256" key="13">
    <source>
        <dbReference type="HAMAP-Rule" id="MF_01902"/>
    </source>
</evidence>
<dbReference type="InterPro" id="IPR004805">
    <property type="entry name" value="DnaE2/DnaE/PolC"/>
</dbReference>
<sequence length="1090" mass="121605">MNAPRYAELQVTTQFSFLRGASSAEELFATAATMGIEALAVVDRNSLAGIVRAHEAAKATGVRLIVGCRLDLACGMSVLVYPTDRAAYARLCRLLTLGKGRAGKGKCHLEWADLAAYSEGMIAVLVPDDADDECGFRLRRLRDAFGDRAYLALTLRRRPNDQMRLWELSQLAQRFGVPTVVTNDVLFHEPGRRMLQDVVTAIRHNTTIDNLGFRRERHADRYLKPPAEMHRLFARWPAALARTLDIMARCTFDLGQLAYQYPEERDDPALTPQETLVRMTWQGAASRYPEGVPDEVTAALCHELTLIGKLDYAPYFLTVNSIVRFARSRGILCQGRGSAANSAVCYVLGITAIDPGRNDLLFERFVSEERREPPDIDVDFEHERREEVIQWVYENYGRDRAALTATVTRYRSKGALRDVGKAMGLPEDLIQTLSGQLWGWSETGVNDQQLRELNLNPEDRRLRLTLDLAAQLRGAPRHLSQHPGGFVLTHDRLDDLVPIEPAAMADRQIIEWDKDDIDALRFMKVDVLALGMLTCMRKGLDLIAEHKGIALDLATIPAEDPRTYAMIRKADTLGTFQIESRAQMSMLPRLKPRTYYDLVVQVAIVRPGPIQGDMVHPYLRRREGLEQVEYPRPELERVLGKTLGVPLFQEQAMRVAIECAGFTPGEADLLRKSMATFKHTGGVSKFRDKMISGMIAKGYEVEFAERTFRQLEGFGSYGFPESHAASFALIAYASAWLKCWHPDAFCAALLNSQPMGFYAPAQIVRDARDHGVELRPICANASRWDCTLEPTGNEARFAVRLGLRMVKGLANAHAAAIVAARADQPFASVEDLWRRAGVPVAALVHIAEADGFGPPFGLARREALWAIKGLRDEELPLFAAASAREGQTVSEISEPSIALRPMAAGREVVADYSHTGLSLRRHPISFLREDLRKRRMVSCAEAMESRDCRWLAAAGIVLVRQRPGSAKGVMFITLEDETGIANLVVWQKVFERHRRIILSSSMISVKGRVQREGAVVHLVAHRIVDLSRELVSVGQRDVAALLPHGRGDELHQDSLAPVLRGQPPKGPRTCGMAVPDLHINPIRVKTRDFR</sequence>
<dbReference type="Proteomes" id="UP000183635">
    <property type="component" value="Unassembled WGS sequence"/>
</dbReference>
<dbReference type="GO" id="GO:0003887">
    <property type="term" value="F:DNA-directed DNA polymerase activity"/>
    <property type="evidence" value="ECO:0007669"/>
    <property type="project" value="UniProtKB-UniRule"/>
</dbReference>
<dbReference type="NCBIfam" id="TIGR00594">
    <property type="entry name" value="polc"/>
    <property type="match status" value="1"/>
</dbReference>
<dbReference type="Pfam" id="PF07733">
    <property type="entry name" value="DNA_pol3_alpha"/>
    <property type="match status" value="1"/>
</dbReference>
<dbReference type="OrthoDB" id="9803237at2"/>
<comment type="catalytic activity">
    <reaction evidence="12 13">
        <text>DNA(n) + a 2'-deoxyribonucleoside 5'-triphosphate = DNA(n+1) + diphosphate</text>
        <dbReference type="Rhea" id="RHEA:22508"/>
        <dbReference type="Rhea" id="RHEA-COMP:17339"/>
        <dbReference type="Rhea" id="RHEA-COMP:17340"/>
        <dbReference type="ChEBI" id="CHEBI:33019"/>
        <dbReference type="ChEBI" id="CHEBI:61560"/>
        <dbReference type="ChEBI" id="CHEBI:173112"/>
        <dbReference type="EC" id="2.7.7.7"/>
    </reaction>
</comment>
<dbReference type="InterPro" id="IPR040982">
    <property type="entry name" value="DNA_pol3_finger"/>
</dbReference>
<evidence type="ECO:0000256" key="11">
    <source>
        <dbReference type="ARBA" id="ARBA00023204"/>
    </source>
</evidence>
<keyword evidence="8 13" id="KW-0235">DNA replication</keyword>
<evidence type="ECO:0000256" key="10">
    <source>
        <dbReference type="ARBA" id="ARBA00022932"/>
    </source>
</evidence>
<dbReference type="CDD" id="cd07434">
    <property type="entry name" value="PHP_PolIIIA_DnaE2"/>
    <property type="match status" value="1"/>
</dbReference>
<comment type="similarity">
    <text evidence="2 13">Belongs to the DNA polymerase type-C family. DnaE2 subfamily.</text>
</comment>
<evidence type="ECO:0000313" key="16">
    <source>
        <dbReference type="Proteomes" id="UP000183635"/>
    </source>
</evidence>
<evidence type="ECO:0000256" key="12">
    <source>
        <dbReference type="ARBA" id="ARBA00049244"/>
    </source>
</evidence>
<dbReference type="InterPro" id="IPR004013">
    <property type="entry name" value="PHP_dom"/>
</dbReference>
<dbReference type="EMBL" id="FOPU01000047">
    <property type="protein sequence ID" value="SFH96945.1"/>
    <property type="molecule type" value="Genomic_DNA"/>
</dbReference>
<dbReference type="InterPro" id="IPR029460">
    <property type="entry name" value="DNAPol_HHH"/>
</dbReference>
<evidence type="ECO:0000256" key="1">
    <source>
        <dbReference type="ARBA" id="ARBA00004496"/>
    </source>
</evidence>
<keyword evidence="16" id="KW-1185">Reference proteome</keyword>
<evidence type="ECO:0000256" key="6">
    <source>
        <dbReference type="ARBA" id="ARBA00022679"/>
    </source>
</evidence>
<dbReference type="RefSeq" id="WP_074970593.1">
    <property type="nucleotide sequence ID" value="NZ_CBCRYP010000042.1"/>
</dbReference>
<keyword evidence="6 13" id="KW-0808">Transferase</keyword>
<organism evidence="15 16">
    <name type="scientific">Paracoccus aminovorans</name>
    <dbReference type="NCBI Taxonomy" id="34004"/>
    <lineage>
        <taxon>Bacteria</taxon>
        <taxon>Pseudomonadati</taxon>
        <taxon>Pseudomonadota</taxon>
        <taxon>Alphaproteobacteria</taxon>
        <taxon>Rhodobacterales</taxon>
        <taxon>Paracoccaceae</taxon>
        <taxon>Paracoccus</taxon>
    </lineage>
</organism>
<dbReference type="Gene3D" id="3.20.20.140">
    <property type="entry name" value="Metal-dependent hydrolases"/>
    <property type="match status" value="1"/>
</dbReference>
<dbReference type="SUPFAM" id="SSF89550">
    <property type="entry name" value="PHP domain-like"/>
    <property type="match status" value="1"/>
</dbReference>
<dbReference type="InterPro" id="IPR016195">
    <property type="entry name" value="Pol/histidinol_Pase-like"/>
</dbReference>
<evidence type="ECO:0000256" key="7">
    <source>
        <dbReference type="ARBA" id="ARBA00022695"/>
    </source>
</evidence>
<dbReference type="AlphaFoldDB" id="A0A1I3EDC6"/>
<dbReference type="GO" id="GO:0008408">
    <property type="term" value="F:3'-5' exonuclease activity"/>
    <property type="evidence" value="ECO:0007669"/>
    <property type="project" value="InterPro"/>
</dbReference>
<protein>
    <recommendedName>
        <fullName evidence="4 13">Error-prone DNA polymerase</fullName>
        <ecNumber evidence="3 13">2.7.7.7</ecNumber>
    </recommendedName>
</protein>
<evidence type="ECO:0000256" key="3">
    <source>
        <dbReference type="ARBA" id="ARBA00012417"/>
    </source>
</evidence>
<dbReference type="GO" id="GO:0009432">
    <property type="term" value="P:SOS response"/>
    <property type="evidence" value="ECO:0007669"/>
    <property type="project" value="UniProtKB-ARBA"/>
</dbReference>
<evidence type="ECO:0000256" key="9">
    <source>
        <dbReference type="ARBA" id="ARBA00022763"/>
    </source>
</evidence>
<dbReference type="InterPro" id="IPR011708">
    <property type="entry name" value="DNA_pol3_alpha_NTPase_dom"/>
</dbReference>
<keyword evidence="11 13" id="KW-0234">DNA repair</keyword>